<dbReference type="Pfam" id="PF08819">
    <property type="entry name" value="DUF1802"/>
    <property type="match status" value="1"/>
</dbReference>
<accession>A0A8D5ZMD9</accession>
<dbReference type="EMBL" id="AP024601">
    <property type="protein sequence ID" value="BCU80762.1"/>
    <property type="molecule type" value="Genomic_DNA"/>
</dbReference>
<dbReference type="KEGG" id="pabs:JIR001_05450"/>
<keyword evidence="2" id="KW-1185">Reference proteome</keyword>
<gene>
    <name evidence="1" type="ORF">JIR001_05450</name>
</gene>
<name>A0A8D5ZMD9_9BACL</name>
<reference evidence="1" key="2">
    <citation type="journal article" date="2021" name="Microbiol. Resour. Announc.">
        <title>Complete Genome Sequence of Polycladomyces abyssicola JIR-001T, Isolated from Hemipelagic Sediment in Deep Seawater.</title>
        <authorList>
            <person name="Tsubouchi T."/>
            <person name="Kaneko Y."/>
        </authorList>
    </citation>
    <scope>NUCLEOTIDE SEQUENCE</scope>
    <source>
        <strain evidence="1">JIR-001</strain>
    </source>
</reference>
<organism evidence="1 2">
    <name type="scientific">Polycladomyces abyssicola</name>
    <dbReference type="NCBI Taxonomy" id="1125966"/>
    <lineage>
        <taxon>Bacteria</taxon>
        <taxon>Bacillati</taxon>
        <taxon>Bacillota</taxon>
        <taxon>Bacilli</taxon>
        <taxon>Bacillales</taxon>
        <taxon>Thermoactinomycetaceae</taxon>
        <taxon>Polycladomyces</taxon>
    </lineage>
</organism>
<protein>
    <recommendedName>
        <fullName evidence="3">DUF1802 family protein</fullName>
    </recommendedName>
</protein>
<dbReference type="PIRSF" id="PIRSF018957">
    <property type="entry name" value="UCP018957"/>
    <property type="match status" value="1"/>
</dbReference>
<dbReference type="RefSeq" id="WP_212774088.1">
    <property type="nucleotide sequence ID" value="NZ_AP024601.1"/>
</dbReference>
<dbReference type="InterPro" id="IPR008307">
    <property type="entry name" value="UCP018957"/>
</dbReference>
<evidence type="ECO:0000313" key="2">
    <source>
        <dbReference type="Proteomes" id="UP000677436"/>
    </source>
</evidence>
<dbReference type="AlphaFoldDB" id="A0A8D5ZMD9"/>
<reference evidence="1" key="1">
    <citation type="journal article" date="2013" name="Int. J. Syst. Evol. Microbiol.">
        <title>Polycladomyces abyssicola gen. nov., sp. nov., a thermophilic filamentous bacterium isolated from hemipelagic sediment.</title>
        <authorList>
            <person name="Tsubouchi T."/>
            <person name="Shimane Y."/>
            <person name="Mori K."/>
            <person name="Usui K."/>
            <person name="Hiraki T."/>
            <person name="Tame A."/>
            <person name="Uematsu K."/>
            <person name="Maruyama T."/>
            <person name="Hatada Y."/>
        </authorList>
    </citation>
    <scope>NUCLEOTIDE SEQUENCE</scope>
    <source>
        <strain evidence="1">JIR-001</strain>
    </source>
</reference>
<evidence type="ECO:0008006" key="3">
    <source>
        <dbReference type="Google" id="ProtNLM"/>
    </source>
</evidence>
<dbReference type="Proteomes" id="UP000677436">
    <property type="component" value="Chromosome"/>
</dbReference>
<dbReference type="InterPro" id="IPR014923">
    <property type="entry name" value="DUF1802"/>
</dbReference>
<sequence length="198" mass="23182">MTVQTLTPIALKEWAVAVEALAEGKQILLMRKGGIHEETRHFQVEADAFFLYPTYEHQQEQADLVKPEFQDKLQETMKEWNPEAKTNTVKYFARLAEDIEILDEEALNRLSSFHIWVPDFAVKRLKWKRKQPLHLLLVRTYRLERPLEVPILEEYLGCRSWIRLPEELIRETSAAEPVLSDAEFGQQVQEIKQALGRA</sequence>
<proteinExistence type="predicted"/>
<evidence type="ECO:0000313" key="1">
    <source>
        <dbReference type="EMBL" id="BCU80762.1"/>
    </source>
</evidence>